<keyword evidence="4" id="KW-1003">Cell membrane</keyword>
<dbReference type="PANTHER" id="PTHR43297:SF2">
    <property type="entry name" value="DIPEPTIDE TRANSPORT ATP-BINDING PROTEIN DPPD"/>
    <property type="match status" value="1"/>
</dbReference>
<sequence>MTVLRVADLRVTFRNATAPAVRGMRLTVGRGEVHAVVGESGCGKTTTALALLGLLPPGTEVTGSVRLHGRELVGRSDAELARVRGRDIAMVFADPMSALTPVRTVGDQIAETVRVHQGVSRAAARARAAELLELVGIPDPARRARAYPHELSGGMRQRVMIAMAVANDPAVIVADEPTAALDGTVQAQVMQVLRTAGEATGAAIVLITHDLGVAAEIADRVTVVYAGRPVETGPIDEVYARPRMPYTIGLLQSVPRLDGRRPFGPPVPAARRPVLVPIDGVPPQRPGPGCSFAPRCPMAGPRCASEEPQLRPVPGDGGHAVACLQDVTDPAAVYPPPDPGPEPVRDHVERPVVLDVAGLVRHHARRGGGPLRRRDGTVRAVDGVDFDVRRGQTLALVGESGSGKTSTLMEILRLRAPQAGRITVLGRDTATLDRSARRALRRDVQVVFQDPQASLDPRMRVAEIVAEPLIAHGHRRREVAGPVRELLAMVGLSPELAWRHPGALSGGQRQRVAIARALALRPRLLLLDEPVSALDVSVQAGICNLLTRLQDRLGLAYLLVTHDLAVARHVADRIAVMYLGRIVELGDVRRVYQDPAHPYTRALLSAVPVPDPPRARRRPRVVLPGDPPDPADPPPGCRFRPRCPRYPVLEPGRARRCEEEDPRPVEVAAGRYAACHYPETTSP</sequence>
<dbReference type="NCBIfam" id="TIGR01727">
    <property type="entry name" value="oligo_HPY"/>
    <property type="match status" value="2"/>
</dbReference>
<reference evidence="10 11" key="1">
    <citation type="submission" date="2020-08" db="EMBL/GenBank/DDBJ databases">
        <title>Sequencing the genomes of 1000 actinobacteria strains.</title>
        <authorList>
            <person name="Klenk H.-P."/>
        </authorList>
    </citation>
    <scope>NUCLEOTIDE SEQUENCE [LARGE SCALE GENOMIC DNA]</scope>
    <source>
        <strain evidence="10 11">DSM 45823</strain>
    </source>
</reference>
<dbReference type="NCBIfam" id="NF008453">
    <property type="entry name" value="PRK11308.1"/>
    <property type="match status" value="2"/>
</dbReference>
<evidence type="ECO:0000313" key="11">
    <source>
        <dbReference type="Proteomes" id="UP000539313"/>
    </source>
</evidence>
<evidence type="ECO:0000256" key="5">
    <source>
        <dbReference type="ARBA" id="ARBA00022741"/>
    </source>
</evidence>
<dbReference type="PROSITE" id="PS50893">
    <property type="entry name" value="ABC_TRANSPORTER_2"/>
    <property type="match status" value="2"/>
</dbReference>
<comment type="caution">
    <text evidence="10">The sequence shown here is derived from an EMBL/GenBank/DDBJ whole genome shotgun (WGS) entry which is preliminary data.</text>
</comment>
<dbReference type="InterPro" id="IPR003593">
    <property type="entry name" value="AAA+_ATPase"/>
</dbReference>
<comment type="similarity">
    <text evidence="2">Belongs to the ABC transporter superfamily.</text>
</comment>
<feature type="compositionally biased region" description="Pro residues" evidence="8">
    <location>
        <begin position="625"/>
        <end position="636"/>
    </location>
</feature>
<dbReference type="CDD" id="cd03257">
    <property type="entry name" value="ABC_NikE_OppD_transporters"/>
    <property type="match status" value="2"/>
</dbReference>
<proteinExistence type="inferred from homology"/>
<dbReference type="GO" id="GO:0005524">
    <property type="term" value="F:ATP binding"/>
    <property type="evidence" value="ECO:0007669"/>
    <property type="project" value="UniProtKB-KW"/>
</dbReference>
<protein>
    <submittedName>
        <fullName evidence="10">Peptide/nickel transport system ATP-binding protein</fullName>
    </submittedName>
</protein>
<dbReference type="InterPro" id="IPR013563">
    <property type="entry name" value="Oligopep_ABC_C"/>
</dbReference>
<dbReference type="InterPro" id="IPR017871">
    <property type="entry name" value="ABC_transporter-like_CS"/>
</dbReference>
<dbReference type="Proteomes" id="UP000539313">
    <property type="component" value="Unassembled WGS sequence"/>
</dbReference>
<dbReference type="AlphaFoldDB" id="A0A7W3RC50"/>
<feature type="region of interest" description="Disordered" evidence="8">
    <location>
        <begin position="608"/>
        <end position="638"/>
    </location>
</feature>
<evidence type="ECO:0000256" key="3">
    <source>
        <dbReference type="ARBA" id="ARBA00022448"/>
    </source>
</evidence>
<dbReference type="SMART" id="SM00382">
    <property type="entry name" value="AAA"/>
    <property type="match status" value="2"/>
</dbReference>
<keyword evidence="5" id="KW-0547">Nucleotide-binding</keyword>
<feature type="domain" description="ABC transporter" evidence="9">
    <location>
        <begin position="4"/>
        <end position="251"/>
    </location>
</feature>
<dbReference type="GO" id="GO:0016887">
    <property type="term" value="F:ATP hydrolysis activity"/>
    <property type="evidence" value="ECO:0007669"/>
    <property type="project" value="InterPro"/>
</dbReference>
<dbReference type="FunFam" id="3.40.50.300:FF:000016">
    <property type="entry name" value="Oligopeptide ABC transporter ATP-binding component"/>
    <property type="match status" value="2"/>
</dbReference>
<dbReference type="PANTHER" id="PTHR43297">
    <property type="entry name" value="OLIGOPEPTIDE TRANSPORT ATP-BINDING PROTEIN APPD"/>
    <property type="match status" value="1"/>
</dbReference>
<evidence type="ECO:0000256" key="6">
    <source>
        <dbReference type="ARBA" id="ARBA00022840"/>
    </source>
</evidence>
<keyword evidence="3" id="KW-0813">Transport</keyword>
<dbReference type="InterPro" id="IPR003439">
    <property type="entry name" value="ABC_transporter-like_ATP-bd"/>
</dbReference>
<dbReference type="RefSeq" id="WP_182707679.1">
    <property type="nucleotide sequence ID" value="NZ_JACJII010000001.1"/>
</dbReference>
<evidence type="ECO:0000256" key="2">
    <source>
        <dbReference type="ARBA" id="ARBA00005417"/>
    </source>
</evidence>
<accession>A0A7W3RC50</accession>
<evidence type="ECO:0000256" key="1">
    <source>
        <dbReference type="ARBA" id="ARBA00004202"/>
    </source>
</evidence>
<keyword evidence="6 10" id="KW-0067">ATP-binding</keyword>
<evidence type="ECO:0000256" key="4">
    <source>
        <dbReference type="ARBA" id="ARBA00022475"/>
    </source>
</evidence>
<evidence type="ECO:0000256" key="8">
    <source>
        <dbReference type="SAM" id="MobiDB-lite"/>
    </source>
</evidence>
<organism evidence="10 11">
    <name type="scientific">Thermomonospora cellulosilytica</name>
    <dbReference type="NCBI Taxonomy" id="1411118"/>
    <lineage>
        <taxon>Bacteria</taxon>
        <taxon>Bacillati</taxon>
        <taxon>Actinomycetota</taxon>
        <taxon>Actinomycetes</taxon>
        <taxon>Streptosporangiales</taxon>
        <taxon>Thermomonosporaceae</taxon>
        <taxon>Thermomonospora</taxon>
    </lineage>
</organism>
<feature type="domain" description="ABC transporter" evidence="9">
    <location>
        <begin position="354"/>
        <end position="604"/>
    </location>
</feature>
<dbReference type="InterPro" id="IPR027417">
    <property type="entry name" value="P-loop_NTPase"/>
</dbReference>
<name>A0A7W3RC50_9ACTN</name>
<keyword evidence="7" id="KW-0472">Membrane</keyword>
<dbReference type="PROSITE" id="PS00211">
    <property type="entry name" value="ABC_TRANSPORTER_1"/>
    <property type="match status" value="2"/>
</dbReference>
<dbReference type="GO" id="GO:0005886">
    <property type="term" value="C:plasma membrane"/>
    <property type="evidence" value="ECO:0007669"/>
    <property type="project" value="UniProtKB-SubCell"/>
</dbReference>
<dbReference type="Pfam" id="PF08352">
    <property type="entry name" value="oligo_HPY"/>
    <property type="match status" value="2"/>
</dbReference>
<keyword evidence="11" id="KW-1185">Reference proteome</keyword>
<dbReference type="GO" id="GO:0015833">
    <property type="term" value="P:peptide transport"/>
    <property type="evidence" value="ECO:0007669"/>
    <property type="project" value="InterPro"/>
</dbReference>
<evidence type="ECO:0000313" key="10">
    <source>
        <dbReference type="EMBL" id="MBA9006930.1"/>
    </source>
</evidence>
<evidence type="ECO:0000256" key="7">
    <source>
        <dbReference type="ARBA" id="ARBA00023136"/>
    </source>
</evidence>
<gene>
    <name evidence="10" type="ORF">HNR21_005812</name>
</gene>
<evidence type="ECO:0000259" key="9">
    <source>
        <dbReference type="PROSITE" id="PS50893"/>
    </source>
</evidence>
<dbReference type="SUPFAM" id="SSF52540">
    <property type="entry name" value="P-loop containing nucleoside triphosphate hydrolases"/>
    <property type="match status" value="2"/>
</dbReference>
<dbReference type="Pfam" id="PF00005">
    <property type="entry name" value="ABC_tran"/>
    <property type="match status" value="2"/>
</dbReference>
<comment type="subcellular location">
    <subcellularLocation>
        <location evidence="1">Cell membrane</location>
        <topology evidence="1">Peripheral membrane protein</topology>
    </subcellularLocation>
</comment>
<dbReference type="Gene3D" id="3.40.50.300">
    <property type="entry name" value="P-loop containing nucleotide triphosphate hydrolases"/>
    <property type="match status" value="2"/>
</dbReference>
<dbReference type="EMBL" id="JACJII010000001">
    <property type="protein sequence ID" value="MBA9006930.1"/>
    <property type="molecule type" value="Genomic_DNA"/>
</dbReference>
<dbReference type="InterPro" id="IPR050388">
    <property type="entry name" value="ABC_Ni/Peptide_Import"/>
</dbReference>